<dbReference type="Proteomes" id="UP001215712">
    <property type="component" value="Unassembled WGS sequence"/>
</dbReference>
<dbReference type="EMBL" id="JAQJAN010000001">
    <property type="protein sequence ID" value="KAJ5740269.1"/>
    <property type="molecule type" value="Genomic_DNA"/>
</dbReference>
<keyword evidence="3" id="KW-0808">Transferase</keyword>
<dbReference type="InterPro" id="IPR017441">
    <property type="entry name" value="Protein_kinase_ATP_BS"/>
</dbReference>
<accession>A0AAD6HVR2</accession>
<protein>
    <recommendedName>
        <fullName evidence="1">non-specific serine/threonine protein kinase</fullName>
        <ecNumber evidence="1">2.7.11.1</ecNumber>
    </recommendedName>
</protein>
<evidence type="ECO:0000256" key="2">
    <source>
        <dbReference type="ARBA" id="ARBA00022527"/>
    </source>
</evidence>
<evidence type="ECO:0000256" key="1">
    <source>
        <dbReference type="ARBA" id="ARBA00012513"/>
    </source>
</evidence>
<dbReference type="PROSITE" id="PS50011">
    <property type="entry name" value="PROTEIN_KINASE_DOM"/>
    <property type="match status" value="1"/>
</dbReference>
<dbReference type="GO" id="GO:0050684">
    <property type="term" value="P:regulation of mRNA processing"/>
    <property type="evidence" value="ECO:0007669"/>
    <property type="project" value="TreeGrafter"/>
</dbReference>
<feature type="domain" description="Protein kinase" evidence="10">
    <location>
        <begin position="27"/>
        <end position="395"/>
    </location>
</feature>
<evidence type="ECO:0000256" key="8">
    <source>
        <dbReference type="ARBA" id="ARBA00048679"/>
    </source>
</evidence>
<comment type="catalytic activity">
    <reaction evidence="8">
        <text>L-seryl-[protein] + ATP = O-phospho-L-seryl-[protein] + ADP + H(+)</text>
        <dbReference type="Rhea" id="RHEA:17989"/>
        <dbReference type="Rhea" id="RHEA-COMP:9863"/>
        <dbReference type="Rhea" id="RHEA-COMP:11604"/>
        <dbReference type="ChEBI" id="CHEBI:15378"/>
        <dbReference type="ChEBI" id="CHEBI:29999"/>
        <dbReference type="ChEBI" id="CHEBI:30616"/>
        <dbReference type="ChEBI" id="CHEBI:83421"/>
        <dbReference type="ChEBI" id="CHEBI:456216"/>
        <dbReference type="EC" id="2.7.11.1"/>
    </reaction>
</comment>
<dbReference type="GO" id="GO:0004674">
    <property type="term" value="F:protein serine/threonine kinase activity"/>
    <property type="evidence" value="ECO:0007669"/>
    <property type="project" value="UniProtKB-KW"/>
</dbReference>
<dbReference type="GO" id="GO:0005634">
    <property type="term" value="C:nucleus"/>
    <property type="evidence" value="ECO:0007669"/>
    <property type="project" value="TreeGrafter"/>
</dbReference>
<evidence type="ECO:0000256" key="3">
    <source>
        <dbReference type="ARBA" id="ARBA00022679"/>
    </source>
</evidence>
<dbReference type="GO" id="GO:0005524">
    <property type="term" value="F:ATP binding"/>
    <property type="evidence" value="ECO:0007669"/>
    <property type="project" value="UniProtKB-UniRule"/>
</dbReference>
<dbReference type="PANTHER" id="PTHR47634">
    <property type="entry name" value="PROTEIN KINASE DOMAIN-CONTAINING PROTEIN-RELATED"/>
    <property type="match status" value="1"/>
</dbReference>
<dbReference type="AlphaFoldDB" id="A0AAD6HVR2"/>
<keyword evidence="4 9" id="KW-0547">Nucleotide-binding</keyword>
<proteinExistence type="predicted"/>
<keyword evidence="2" id="KW-0723">Serine/threonine-protein kinase</keyword>
<dbReference type="Pfam" id="PF00069">
    <property type="entry name" value="Pkinase"/>
    <property type="match status" value="2"/>
</dbReference>
<dbReference type="SMART" id="SM00220">
    <property type="entry name" value="S_TKc"/>
    <property type="match status" value="1"/>
</dbReference>
<dbReference type="InterPro" id="IPR000719">
    <property type="entry name" value="Prot_kinase_dom"/>
</dbReference>
<dbReference type="PANTHER" id="PTHR47634:SF9">
    <property type="entry name" value="PROTEIN KINASE DOMAIN-CONTAINING PROTEIN-RELATED"/>
    <property type="match status" value="1"/>
</dbReference>
<name>A0AAD6HVR2_9EURO</name>
<evidence type="ECO:0000256" key="6">
    <source>
        <dbReference type="ARBA" id="ARBA00022840"/>
    </source>
</evidence>
<feature type="binding site" evidence="9">
    <location>
        <position position="56"/>
    </location>
    <ligand>
        <name>ATP</name>
        <dbReference type="ChEBI" id="CHEBI:30616"/>
    </ligand>
</feature>
<dbReference type="EC" id="2.7.11.1" evidence="1"/>
<evidence type="ECO:0000256" key="5">
    <source>
        <dbReference type="ARBA" id="ARBA00022777"/>
    </source>
</evidence>
<dbReference type="SUPFAM" id="SSF56112">
    <property type="entry name" value="Protein kinase-like (PK-like)"/>
    <property type="match status" value="1"/>
</dbReference>
<reference evidence="11" key="2">
    <citation type="submission" date="2023-01" db="EMBL/GenBank/DDBJ databases">
        <authorList>
            <person name="Petersen C."/>
        </authorList>
    </citation>
    <scope>NUCLEOTIDE SEQUENCE</scope>
    <source>
        <strain evidence="11">IBT 17514</strain>
    </source>
</reference>
<keyword evidence="12" id="KW-1185">Reference proteome</keyword>
<evidence type="ECO:0000256" key="9">
    <source>
        <dbReference type="PROSITE-ProRule" id="PRU10141"/>
    </source>
</evidence>
<dbReference type="GO" id="GO:0000245">
    <property type="term" value="P:spliceosomal complex assembly"/>
    <property type="evidence" value="ECO:0007669"/>
    <property type="project" value="TreeGrafter"/>
</dbReference>
<evidence type="ECO:0000259" key="10">
    <source>
        <dbReference type="PROSITE" id="PS50011"/>
    </source>
</evidence>
<sequence>MVVEKPEKYRAGGYYPALVGDTLKERYQIVHKLGHGSYSTIWLARDTKKEAYVALKINTADFKSDQAKIQTFLSDSCYLENPGWSMIPILQDHFKMESPNGVHECYATSPALISVANSMEMPVESAFSIEVARSLVAQLIHAVAYIHSRGIVHGGNILIDNATSLDSLSIPELYRHYGEPVSESLERYDEGPLTPGVPTHITEPIWLGKEARKFTVPEARLLLSDFGEAFSFRNQKGPKLGKDCKSPRYCLPPEAYFEPDKPLSFTTDTWTLACAIWNIVTGYQLFSSFFPDSDEITAQHIEILGALPAEWLVNWKAKDKYFDEDVRSKRKRKILPLRELFFERMEKTKETRKNYSAVEMNKGESTALLDMLESMLTYRPGLRASMSTVLNSDWMVYWGSPSYEVRHQKVDSWLPLSTAVS</sequence>
<evidence type="ECO:0000256" key="7">
    <source>
        <dbReference type="ARBA" id="ARBA00047899"/>
    </source>
</evidence>
<keyword evidence="5 11" id="KW-0418">Kinase</keyword>
<comment type="catalytic activity">
    <reaction evidence="7">
        <text>L-threonyl-[protein] + ATP = O-phospho-L-threonyl-[protein] + ADP + H(+)</text>
        <dbReference type="Rhea" id="RHEA:46608"/>
        <dbReference type="Rhea" id="RHEA-COMP:11060"/>
        <dbReference type="Rhea" id="RHEA-COMP:11605"/>
        <dbReference type="ChEBI" id="CHEBI:15378"/>
        <dbReference type="ChEBI" id="CHEBI:30013"/>
        <dbReference type="ChEBI" id="CHEBI:30616"/>
        <dbReference type="ChEBI" id="CHEBI:61977"/>
        <dbReference type="ChEBI" id="CHEBI:456216"/>
        <dbReference type="EC" id="2.7.11.1"/>
    </reaction>
</comment>
<dbReference type="Gene3D" id="1.10.510.10">
    <property type="entry name" value="Transferase(Phosphotransferase) domain 1"/>
    <property type="match status" value="1"/>
</dbReference>
<dbReference type="PROSITE" id="PS00107">
    <property type="entry name" value="PROTEIN_KINASE_ATP"/>
    <property type="match status" value="1"/>
</dbReference>
<dbReference type="Gene3D" id="3.30.200.20">
    <property type="entry name" value="Phosphorylase Kinase, domain 1"/>
    <property type="match status" value="1"/>
</dbReference>
<keyword evidence="6 9" id="KW-0067">ATP-binding</keyword>
<dbReference type="GO" id="GO:0005737">
    <property type="term" value="C:cytoplasm"/>
    <property type="evidence" value="ECO:0007669"/>
    <property type="project" value="TreeGrafter"/>
</dbReference>
<gene>
    <name evidence="11" type="ORF">N7493_000141</name>
</gene>
<dbReference type="InterPro" id="IPR011009">
    <property type="entry name" value="Kinase-like_dom_sf"/>
</dbReference>
<comment type="caution">
    <text evidence="11">The sequence shown here is derived from an EMBL/GenBank/DDBJ whole genome shotgun (WGS) entry which is preliminary data.</text>
</comment>
<reference evidence="11" key="1">
    <citation type="journal article" date="2023" name="IMA Fungus">
        <title>Comparative genomic study of the Penicillium genus elucidates a diverse pangenome and 15 lateral gene transfer events.</title>
        <authorList>
            <person name="Petersen C."/>
            <person name="Sorensen T."/>
            <person name="Nielsen M.R."/>
            <person name="Sondergaard T.E."/>
            <person name="Sorensen J.L."/>
            <person name="Fitzpatrick D.A."/>
            <person name="Frisvad J.C."/>
            <person name="Nielsen K.L."/>
        </authorList>
    </citation>
    <scope>NUCLEOTIDE SEQUENCE</scope>
    <source>
        <strain evidence="11">IBT 17514</strain>
    </source>
</reference>
<evidence type="ECO:0000256" key="4">
    <source>
        <dbReference type="ARBA" id="ARBA00022741"/>
    </source>
</evidence>
<dbReference type="InterPro" id="IPR051334">
    <property type="entry name" value="SRPK"/>
</dbReference>
<evidence type="ECO:0000313" key="11">
    <source>
        <dbReference type="EMBL" id="KAJ5740269.1"/>
    </source>
</evidence>
<organism evidence="11 12">
    <name type="scientific">Penicillium malachiteum</name>
    <dbReference type="NCBI Taxonomy" id="1324776"/>
    <lineage>
        <taxon>Eukaryota</taxon>
        <taxon>Fungi</taxon>
        <taxon>Dikarya</taxon>
        <taxon>Ascomycota</taxon>
        <taxon>Pezizomycotina</taxon>
        <taxon>Eurotiomycetes</taxon>
        <taxon>Eurotiomycetidae</taxon>
        <taxon>Eurotiales</taxon>
        <taxon>Aspergillaceae</taxon>
        <taxon>Penicillium</taxon>
    </lineage>
</organism>
<evidence type="ECO:0000313" key="12">
    <source>
        <dbReference type="Proteomes" id="UP001215712"/>
    </source>
</evidence>